<organism evidence="5 6">
    <name type="scientific">Rhizodiscina lignyota</name>
    <dbReference type="NCBI Taxonomy" id="1504668"/>
    <lineage>
        <taxon>Eukaryota</taxon>
        <taxon>Fungi</taxon>
        <taxon>Dikarya</taxon>
        <taxon>Ascomycota</taxon>
        <taxon>Pezizomycotina</taxon>
        <taxon>Dothideomycetes</taxon>
        <taxon>Pleosporomycetidae</taxon>
        <taxon>Aulographales</taxon>
        <taxon>Rhizodiscinaceae</taxon>
        <taxon>Rhizodiscina</taxon>
    </lineage>
</organism>
<keyword evidence="2" id="KW-0378">Hydrolase</keyword>
<protein>
    <recommendedName>
        <fullName evidence="7">Thioesterase/thiol ester dehydrase-isomerase</fullName>
    </recommendedName>
</protein>
<dbReference type="InterPro" id="IPR003703">
    <property type="entry name" value="Acyl_CoA_thio"/>
</dbReference>
<evidence type="ECO:0000259" key="3">
    <source>
        <dbReference type="Pfam" id="PF13622"/>
    </source>
</evidence>
<proteinExistence type="inferred from homology"/>
<evidence type="ECO:0000313" key="5">
    <source>
        <dbReference type="EMBL" id="KAF2102155.1"/>
    </source>
</evidence>
<dbReference type="InterPro" id="IPR049449">
    <property type="entry name" value="TesB_ACOT8-like_N"/>
</dbReference>
<feature type="domain" description="Acyl-CoA thioesterase-like N-terminal HotDog" evidence="3">
    <location>
        <begin position="46"/>
        <end position="131"/>
    </location>
</feature>
<dbReference type="SUPFAM" id="SSF54637">
    <property type="entry name" value="Thioesterase/thiol ester dehydrase-isomerase"/>
    <property type="match status" value="2"/>
</dbReference>
<reference evidence="5" key="1">
    <citation type="journal article" date="2020" name="Stud. Mycol.">
        <title>101 Dothideomycetes genomes: a test case for predicting lifestyles and emergence of pathogens.</title>
        <authorList>
            <person name="Haridas S."/>
            <person name="Albert R."/>
            <person name="Binder M."/>
            <person name="Bloem J."/>
            <person name="Labutti K."/>
            <person name="Salamov A."/>
            <person name="Andreopoulos B."/>
            <person name="Baker S."/>
            <person name="Barry K."/>
            <person name="Bills G."/>
            <person name="Bluhm B."/>
            <person name="Cannon C."/>
            <person name="Castanera R."/>
            <person name="Culley D."/>
            <person name="Daum C."/>
            <person name="Ezra D."/>
            <person name="Gonzalez J."/>
            <person name="Henrissat B."/>
            <person name="Kuo A."/>
            <person name="Liang C."/>
            <person name="Lipzen A."/>
            <person name="Lutzoni F."/>
            <person name="Magnuson J."/>
            <person name="Mondo S."/>
            <person name="Nolan M."/>
            <person name="Ohm R."/>
            <person name="Pangilinan J."/>
            <person name="Park H.-J."/>
            <person name="Ramirez L."/>
            <person name="Alfaro M."/>
            <person name="Sun H."/>
            <person name="Tritt A."/>
            <person name="Yoshinaga Y."/>
            <person name="Zwiers L.-H."/>
            <person name="Turgeon B."/>
            <person name="Goodwin S."/>
            <person name="Spatafora J."/>
            <person name="Crous P."/>
            <person name="Grigoriev I."/>
        </authorList>
    </citation>
    <scope>NUCLEOTIDE SEQUENCE</scope>
    <source>
        <strain evidence="5">CBS 133067</strain>
    </source>
</reference>
<evidence type="ECO:0000256" key="2">
    <source>
        <dbReference type="ARBA" id="ARBA00022801"/>
    </source>
</evidence>
<gene>
    <name evidence="5" type="ORF">NA57DRAFT_64730</name>
</gene>
<accession>A0A9P4IIG3</accession>
<dbReference type="GO" id="GO:0009062">
    <property type="term" value="P:fatty acid catabolic process"/>
    <property type="evidence" value="ECO:0007669"/>
    <property type="project" value="TreeGrafter"/>
</dbReference>
<dbReference type="Proteomes" id="UP000799772">
    <property type="component" value="Unassembled WGS sequence"/>
</dbReference>
<dbReference type="InterPro" id="IPR049450">
    <property type="entry name" value="ACOT8-like_C"/>
</dbReference>
<dbReference type="GO" id="GO:0047617">
    <property type="term" value="F:fatty acyl-CoA hydrolase activity"/>
    <property type="evidence" value="ECO:0007669"/>
    <property type="project" value="InterPro"/>
</dbReference>
<comment type="caution">
    <text evidence="5">The sequence shown here is derived from an EMBL/GenBank/DDBJ whole genome shotgun (WGS) entry which is preliminary data.</text>
</comment>
<dbReference type="PANTHER" id="PTHR11066">
    <property type="entry name" value="ACYL-COA THIOESTERASE"/>
    <property type="match status" value="1"/>
</dbReference>
<evidence type="ECO:0000313" key="6">
    <source>
        <dbReference type="Proteomes" id="UP000799772"/>
    </source>
</evidence>
<dbReference type="Pfam" id="PF13622">
    <property type="entry name" value="4HBT_3"/>
    <property type="match status" value="1"/>
</dbReference>
<dbReference type="PANTHER" id="PTHR11066:SF35">
    <property type="entry name" value="ACYL-COA THIOESTERASE II"/>
    <property type="match status" value="1"/>
</dbReference>
<dbReference type="InterPro" id="IPR029069">
    <property type="entry name" value="HotDog_dom_sf"/>
</dbReference>
<dbReference type="AlphaFoldDB" id="A0A9P4IIG3"/>
<name>A0A9P4IIG3_9PEZI</name>
<feature type="domain" description="Acyl-CoA thioesterase-like C-terminal" evidence="4">
    <location>
        <begin position="216"/>
        <end position="334"/>
    </location>
</feature>
<dbReference type="Pfam" id="PF20789">
    <property type="entry name" value="4HBT_3C"/>
    <property type="match status" value="1"/>
</dbReference>
<evidence type="ECO:0008006" key="7">
    <source>
        <dbReference type="Google" id="ProtNLM"/>
    </source>
</evidence>
<dbReference type="OrthoDB" id="68328at2759"/>
<dbReference type="Gene3D" id="2.40.160.210">
    <property type="entry name" value="Acyl-CoA thioesterase, double hotdog domain"/>
    <property type="match status" value="1"/>
</dbReference>
<comment type="similarity">
    <text evidence="1">Belongs to the C/M/P thioester hydrolase family.</text>
</comment>
<evidence type="ECO:0000259" key="4">
    <source>
        <dbReference type="Pfam" id="PF20789"/>
    </source>
</evidence>
<sequence length="349" mass="38545">MAIKGPQPLPPLTERIADHLDVKPSSLPGHYESVSTGNKRGAKDASAYGGWSIGVGVRAAFASLSTAKYPSQNYHLYSAVGNFLGPALGGEKALCAVRSIRDTRTFATRLVEVKQQVRGEVRTVMTILCDFQAEENGVDLVYSAPPRGTYAHWSKIEPVDERRETLLKKGIVTEEEAKFHASALRMIYHYFDNRPCPEGIFGQNLSGLASHVKTTQDHLPMTQKTTADWFRVRDGKAGGLSTPAEHVGAVAFLMDCFLAFSPLVFTHRSFFDAAAVGSIDFAFRLFERNDKIDFSQWHLREVVTVAAAEGRTYSEARLWNEDGKIIANMTQQSILRPLPGSKKEPLSLL</sequence>
<dbReference type="InterPro" id="IPR042171">
    <property type="entry name" value="Acyl-CoA_hotdog"/>
</dbReference>
<dbReference type="GO" id="GO:0005782">
    <property type="term" value="C:peroxisomal matrix"/>
    <property type="evidence" value="ECO:0007669"/>
    <property type="project" value="UniProtKB-SubCell"/>
</dbReference>
<keyword evidence="6" id="KW-1185">Reference proteome</keyword>
<dbReference type="CDD" id="cd03444">
    <property type="entry name" value="Thioesterase_II_repeat1"/>
    <property type="match status" value="1"/>
</dbReference>
<dbReference type="EMBL" id="ML978123">
    <property type="protein sequence ID" value="KAF2102155.1"/>
    <property type="molecule type" value="Genomic_DNA"/>
</dbReference>
<dbReference type="GO" id="GO:0006637">
    <property type="term" value="P:acyl-CoA metabolic process"/>
    <property type="evidence" value="ECO:0007669"/>
    <property type="project" value="InterPro"/>
</dbReference>
<evidence type="ECO:0000256" key="1">
    <source>
        <dbReference type="ARBA" id="ARBA00006538"/>
    </source>
</evidence>